<evidence type="ECO:0000313" key="2">
    <source>
        <dbReference type="EMBL" id="KAG6953019.1"/>
    </source>
</evidence>
<proteinExistence type="predicted"/>
<dbReference type="AlphaFoldDB" id="A0A8J5IMK2"/>
<evidence type="ECO:0000256" key="1">
    <source>
        <dbReference type="SAM" id="MobiDB-lite"/>
    </source>
</evidence>
<feature type="compositionally biased region" description="Basic and acidic residues" evidence="1">
    <location>
        <begin position="1"/>
        <end position="10"/>
    </location>
</feature>
<evidence type="ECO:0000313" key="3">
    <source>
        <dbReference type="Proteomes" id="UP000709295"/>
    </source>
</evidence>
<keyword evidence="3" id="KW-1185">Reference proteome</keyword>
<comment type="caution">
    <text evidence="2">The sequence shown here is derived from an EMBL/GenBank/DDBJ whole genome shotgun (WGS) entry which is preliminary data.</text>
</comment>
<gene>
    <name evidence="2" type="ORF">JG688_00013019</name>
</gene>
<accession>A0A8J5IMK2</accession>
<feature type="region of interest" description="Disordered" evidence="1">
    <location>
        <begin position="47"/>
        <end position="68"/>
    </location>
</feature>
<reference evidence="2" key="1">
    <citation type="submission" date="2021-01" db="EMBL/GenBank/DDBJ databases">
        <title>Phytophthora aleatoria, a newly-described species from Pinus radiata is distinct from Phytophthora cactorum isolates based on comparative genomics.</title>
        <authorList>
            <person name="Mcdougal R."/>
            <person name="Panda P."/>
            <person name="Williams N."/>
            <person name="Studholme D.J."/>
        </authorList>
    </citation>
    <scope>NUCLEOTIDE SEQUENCE</scope>
    <source>
        <strain evidence="2">NZFS 4037</strain>
    </source>
</reference>
<organism evidence="2 3">
    <name type="scientific">Phytophthora aleatoria</name>
    <dbReference type="NCBI Taxonomy" id="2496075"/>
    <lineage>
        <taxon>Eukaryota</taxon>
        <taxon>Sar</taxon>
        <taxon>Stramenopiles</taxon>
        <taxon>Oomycota</taxon>
        <taxon>Peronosporomycetes</taxon>
        <taxon>Peronosporales</taxon>
        <taxon>Peronosporaceae</taxon>
        <taxon>Phytophthora</taxon>
    </lineage>
</organism>
<dbReference type="EMBL" id="JAENGY010001059">
    <property type="protein sequence ID" value="KAG6953019.1"/>
    <property type="molecule type" value="Genomic_DNA"/>
</dbReference>
<sequence length="231" mass="25523">PRNVPVRDESETSTDTPANQQLTKAQQSWLRLFLLFHRRNRQSAHTFATTTPHQQRGPSNPTASNAMLQNYPVPGRPPTATTSYPSVRYVCDCKGDRCIPDGDTRETSACINANQDIVCDTSNCSVGPGCGNCVDQQFHLDLSNTSVGLGVVCNAMIPKHAFASEYVGEVLLRSDAVRRLDRRYQAQLRAQTTWNSPTDIFIDSGTKADLSIIHAAQIAVYSRWSGRTRPN</sequence>
<feature type="compositionally biased region" description="Polar residues" evidence="1">
    <location>
        <begin position="13"/>
        <end position="22"/>
    </location>
</feature>
<name>A0A8J5IMK2_9STRA</name>
<dbReference type="Proteomes" id="UP000709295">
    <property type="component" value="Unassembled WGS sequence"/>
</dbReference>
<protein>
    <submittedName>
        <fullName evidence="2">Uncharacterized protein</fullName>
    </submittedName>
</protein>
<feature type="region of interest" description="Disordered" evidence="1">
    <location>
        <begin position="1"/>
        <end position="22"/>
    </location>
</feature>
<feature type="non-terminal residue" evidence="2">
    <location>
        <position position="1"/>
    </location>
</feature>